<sequence length="168" mass="17625">MMKINIIVTTVLILLGAKISAQVGISTSMPTETLDINGTARVRDVPLNGTVNAIYTKSDGTKSDAKDQTFSATKTLVVDNNGVLGYISGLPQTSSSSGTPNIGETISRIYSVPNAQATVGGGRFRLGAYVAANGLQSLPVMDGIQMDLLGYDSNYYVPIIENTAAFSQ</sequence>
<evidence type="ECO:0000313" key="1">
    <source>
        <dbReference type="EMBL" id="KMQ59393.1"/>
    </source>
</evidence>
<dbReference type="Proteomes" id="UP000036261">
    <property type="component" value="Unassembled WGS sequence"/>
</dbReference>
<name>A0A0J7HYT3_9FLAO</name>
<dbReference type="AlphaFoldDB" id="A0A0J7HYT3"/>
<accession>A0A0J7HYT3</accession>
<dbReference type="PATRIC" id="fig|558151.6.peg.4205"/>
<comment type="caution">
    <text evidence="1">The sequence shown here is derived from an EMBL/GenBank/DDBJ whole genome shotgun (WGS) entry which is preliminary data.</text>
</comment>
<keyword evidence="2" id="KW-1185">Reference proteome</keyword>
<dbReference type="STRING" id="558151.ACM46_19990"/>
<reference evidence="1 2" key="1">
    <citation type="journal article" date="2013" name="Int. J. Syst. Evol. Microbiol.">
        <title>Chryseobacterium angstadtii sp. nov., isolated from a newt tank.</title>
        <authorList>
            <person name="Kirk K.E."/>
            <person name="Hoffman J.A."/>
            <person name="Smith K.A."/>
            <person name="Strahan B.L."/>
            <person name="Failor K.C."/>
            <person name="Krebs J.E."/>
            <person name="Gale A.N."/>
            <person name="Do T.D."/>
            <person name="Sontag T.C."/>
            <person name="Batties A.M."/>
            <person name="Mistiszyn K."/>
            <person name="Newman J.D."/>
        </authorList>
    </citation>
    <scope>NUCLEOTIDE SEQUENCE [LARGE SCALE GENOMIC DNA]</scope>
    <source>
        <strain evidence="1 2">KM</strain>
    </source>
</reference>
<gene>
    <name evidence="1" type="ORF">ACM46_19990</name>
</gene>
<proteinExistence type="predicted"/>
<evidence type="ECO:0000313" key="2">
    <source>
        <dbReference type="Proteomes" id="UP000036261"/>
    </source>
</evidence>
<organism evidence="1 2">
    <name type="scientific">Chryseobacterium angstadtii</name>
    <dbReference type="NCBI Taxonomy" id="558151"/>
    <lineage>
        <taxon>Bacteria</taxon>
        <taxon>Pseudomonadati</taxon>
        <taxon>Bacteroidota</taxon>
        <taxon>Flavobacteriia</taxon>
        <taxon>Flavobacteriales</taxon>
        <taxon>Weeksellaceae</taxon>
        <taxon>Chryseobacterium group</taxon>
        <taxon>Chryseobacterium</taxon>
    </lineage>
</organism>
<dbReference type="EMBL" id="LFND01000007">
    <property type="protein sequence ID" value="KMQ59393.1"/>
    <property type="molecule type" value="Genomic_DNA"/>
</dbReference>
<protein>
    <submittedName>
        <fullName evidence="1">Uncharacterized protein</fullName>
    </submittedName>
</protein>